<comment type="similarity">
    <text evidence="2 5">Belongs to the RecX family.</text>
</comment>
<accession>A0A0G0RDD0</accession>
<feature type="domain" description="RecX third three-helical" evidence="7">
    <location>
        <begin position="156"/>
        <end position="198"/>
    </location>
</feature>
<dbReference type="EMBL" id="LBWP01000004">
    <property type="protein sequence ID" value="KKR11657.1"/>
    <property type="molecule type" value="Genomic_DNA"/>
</dbReference>
<dbReference type="Gene3D" id="1.10.10.10">
    <property type="entry name" value="Winged helix-like DNA-binding domain superfamily/Winged helix DNA-binding domain"/>
    <property type="match status" value="3"/>
</dbReference>
<dbReference type="Pfam" id="PF21981">
    <property type="entry name" value="RecX_HTH3"/>
    <property type="match status" value="1"/>
</dbReference>
<dbReference type="STRING" id="1618550.UT39_C0004G0016"/>
<evidence type="ECO:0000256" key="3">
    <source>
        <dbReference type="ARBA" id="ARBA00018111"/>
    </source>
</evidence>
<dbReference type="HAMAP" id="MF_01114">
    <property type="entry name" value="RecX"/>
    <property type="match status" value="1"/>
</dbReference>
<feature type="domain" description="RecX second three-helical" evidence="6">
    <location>
        <begin position="105"/>
        <end position="144"/>
    </location>
</feature>
<comment type="caution">
    <text evidence="8">The sequence shown here is derived from an EMBL/GenBank/DDBJ whole genome shotgun (WGS) entry which is preliminary data.</text>
</comment>
<dbReference type="InterPro" id="IPR036388">
    <property type="entry name" value="WH-like_DNA-bd_sf"/>
</dbReference>
<evidence type="ECO:0000259" key="6">
    <source>
        <dbReference type="Pfam" id="PF02631"/>
    </source>
</evidence>
<comment type="function">
    <text evidence="5">Modulates RecA activity.</text>
</comment>
<dbReference type="InterPro" id="IPR053925">
    <property type="entry name" value="RecX_HTH_3rd"/>
</dbReference>
<reference evidence="8 9" key="1">
    <citation type="journal article" date="2015" name="Nature">
        <title>rRNA introns, odd ribosomes, and small enigmatic genomes across a large radiation of phyla.</title>
        <authorList>
            <person name="Brown C.T."/>
            <person name="Hug L.A."/>
            <person name="Thomas B.C."/>
            <person name="Sharon I."/>
            <person name="Castelle C.J."/>
            <person name="Singh A."/>
            <person name="Wilkins M.J."/>
            <person name="Williams K.H."/>
            <person name="Banfield J.F."/>
        </authorList>
    </citation>
    <scope>NUCLEOTIDE SEQUENCE [LARGE SCALE GENOMIC DNA]</scope>
</reference>
<dbReference type="Pfam" id="PF02631">
    <property type="entry name" value="RecX_HTH2"/>
    <property type="match status" value="1"/>
</dbReference>
<sequence>MTVIIKPQKQKSRVNIYLDGKFGFGIDLENFVKFGLKVEQELSEERIIEITKKAEFQKVFDRLLLFASLRPRSEKEINDWLKRKKVDESFTNTLSEKLRKLELLDDEKFAKWWVDQRIQFKFKSKRELVSELKIKGIENNIVNQILQESGLDEVGSAKKLLDKNIYKWAKFPKKIAHQKACMFLARKGFSWDIIRKAVDGARHLMTEN</sequence>
<dbReference type="GO" id="GO:0006282">
    <property type="term" value="P:regulation of DNA repair"/>
    <property type="evidence" value="ECO:0007669"/>
    <property type="project" value="UniProtKB-UniRule"/>
</dbReference>
<dbReference type="InterPro" id="IPR053924">
    <property type="entry name" value="RecX_HTH_2nd"/>
</dbReference>
<organism evidence="8 9">
    <name type="scientific">Candidatus Woesebacteria bacterium GW2011_GWA1_39_21</name>
    <dbReference type="NCBI Taxonomy" id="1618550"/>
    <lineage>
        <taxon>Bacteria</taxon>
        <taxon>Candidatus Woeseibacteriota</taxon>
    </lineage>
</organism>
<evidence type="ECO:0000256" key="4">
    <source>
        <dbReference type="ARBA" id="ARBA00022490"/>
    </source>
</evidence>
<protein>
    <recommendedName>
        <fullName evidence="3 5">Regulatory protein RecX</fullName>
    </recommendedName>
</protein>
<gene>
    <name evidence="5" type="primary">recX</name>
    <name evidence="8" type="ORF">UT39_C0004G0016</name>
</gene>
<evidence type="ECO:0000259" key="7">
    <source>
        <dbReference type="Pfam" id="PF21981"/>
    </source>
</evidence>
<evidence type="ECO:0000313" key="9">
    <source>
        <dbReference type="Proteomes" id="UP000034246"/>
    </source>
</evidence>
<evidence type="ECO:0000256" key="5">
    <source>
        <dbReference type="HAMAP-Rule" id="MF_01114"/>
    </source>
</evidence>
<name>A0A0G0RDD0_9BACT</name>
<comment type="subcellular location">
    <subcellularLocation>
        <location evidence="1 5">Cytoplasm</location>
    </subcellularLocation>
</comment>
<keyword evidence="4 5" id="KW-0963">Cytoplasm</keyword>
<dbReference type="Proteomes" id="UP000034246">
    <property type="component" value="Unassembled WGS sequence"/>
</dbReference>
<dbReference type="InterPro" id="IPR003783">
    <property type="entry name" value="Regulatory_RecX"/>
</dbReference>
<dbReference type="PANTHER" id="PTHR33602">
    <property type="entry name" value="REGULATORY PROTEIN RECX FAMILY PROTEIN"/>
    <property type="match status" value="1"/>
</dbReference>
<proteinExistence type="inferred from homology"/>
<dbReference type="GO" id="GO:0005737">
    <property type="term" value="C:cytoplasm"/>
    <property type="evidence" value="ECO:0007669"/>
    <property type="project" value="UniProtKB-SubCell"/>
</dbReference>
<evidence type="ECO:0000256" key="2">
    <source>
        <dbReference type="ARBA" id="ARBA00009695"/>
    </source>
</evidence>
<dbReference type="PANTHER" id="PTHR33602:SF1">
    <property type="entry name" value="REGULATORY PROTEIN RECX FAMILY PROTEIN"/>
    <property type="match status" value="1"/>
</dbReference>
<evidence type="ECO:0000313" key="8">
    <source>
        <dbReference type="EMBL" id="KKR11657.1"/>
    </source>
</evidence>
<evidence type="ECO:0000256" key="1">
    <source>
        <dbReference type="ARBA" id="ARBA00004496"/>
    </source>
</evidence>
<dbReference type="AlphaFoldDB" id="A0A0G0RDD0"/>